<comment type="subcellular location">
    <subcellularLocation>
        <location evidence="1 8">Cell membrane</location>
        <topology evidence="1 8">Peripheral membrane protein</topology>
    </subcellularLocation>
</comment>
<gene>
    <name evidence="8 12" type="primary">atpC</name>
    <name evidence="12" type="ORF">COX80_03785</name>
</gene>
<dbReference type="PANTHER" id="PTHR13822">
    <property type="entry name" value="ATP SYNTHASE DELTA/EPSILON CHAIN"/>
    <property type="match status" value="1"/>
</dbReference>
<keyword evidence="3 8" id="KW-0813">Transport</keyword>
<keyword evidence="8" id="KW-0375">Hydrogen ion transport</keyword>
<dbReference type="Gene3D" id="2.60.15.10">
    <property type="entry name" value="F0F1 ATP synthase delta/epsilon subunit, N-terminal"/>
    <property type="match status" value="1"/>
</dbReference>
<keyword evidence="5 8" id="KW-0472">Membrane</keyword>
<dbReference type="Pfam" id="PF00401">
    <property type="entry name" value="ATP-synt_DE"/>
    <property type="match status" value="1"/>
</dbReference>
<evidence type="ECO:0000259" key="11">
    <source>
        <dbReference type="Pfam" id="PF02823"/>
    </source>
</evidence>
<name>A0A2M7V9X2_9BACT</name>
<feature type="domain" description="ATP synthase epsilon subunit C-terminal" evidence="10">
    <location>
        <begin position="86"/>
        <end position="131"/>
    </location>
</feature>
<evidence type="ECO:0000256" key="9">
    <source>
        <dbReference type="RuleBase" id="RU003656"/>
    </source>
</evidence>
<evidence type="ECO:0000256" key="4">
    <source>
        <dbReference type="ARBA" id="ARBA00023065"/>
    </source>
</evidence>
<dbReference type="HAMAP" id="MF_00530">
    <property type="entry name" value="ATP_synth_epsil_bac"/>
    <property type="match status" value="1"/>
</dbReference>
<dbReference type="InterPro" id="IPR020546">
    <property type="entry name" value="ATP_synth_F1_dsu/esu_N"/>
</dbReference>
<keyword evidence="6 8" id="KW-0139">CF(1)</keyword>
<dbReference type="Gene3D" id="1.20.5.440">
    <property type="entry name" value="ATP synthase delta/epsilon subunit, C-terminal domain"/>
    <property type="match status" value="1"/>
</dbReference>
<dbReference type="InterPro" id="IPR020547">
    <property type="entry name" value="ATP_synth_F1_esu_C"/>
</dbReference>
<evidence type="ECO:0000256" key="5">
    <source>
        <dbReference type="ARBA" id="ARBA00023136"/>
    </source>
</evidence>
<comment type="subunit">
    <text evidence="8 9">F-type ATPases have 2 components, CF(1) - the catalytic core - and CF(0) - the membrane proton channel. CF(1) has five subunits: alpha(3), beta(3), gamma(1), delta(1), epsilon(1). CF(0) has three main subunits: a, b and c.</text>
</comment>
<feature type="domain" description="ATP synthase F1 complex delta/epsilon subunit N-terminal" evidence="11">
    <location>
        <begin position="4"/>
        <end position="82"/>
    </location>
</feature>
<accession>A0A2M7V9X2</accession>
<comment type="function">
    <text evidence="8">Produces ATP from ADP in the presence of a proton gradient across the membrane.</text>
</comment>
<dbReference type="SUPFAM" id="SSF51344">
    <property type="entry name" value="Epsilon subunit of F1F0-ATP synthase N-terminal domain"/>
    <property type="match status" value="1"/>
</dbReference>
<dbReference type="PANTHER" id="PTHR13822:SF10">
    <property type="entry name" value="ATP SYNTHASE EPSILON CHAIN, CHLOROPLASTIC"/>
    <property type="match status" value="1"/>
</dbReference>
<proteinExistence type="inferred from homology"/>
<reference evidence="13" key="1">
    <citation type="submission" date="2017-09" db="EMBL/GenBank/DDBJ databases">
        <title>Depth-based differentiation of microbial function through sediment-hosted aquifers and enrichment of novel symbionts in the deep terrestrial subsurface.</title>
        <authorList>
            <person name="Probst A.J."/>
            <person name="Ladd B."/>
            <person name="Jarett J.K."/>
            <person name="Geller-Mcgrath D.E."/>
            <person name="Sieber C.M.K."/>
            <person name="Emerson J.B."/>
            <person name="Anantharaman K."/>
            <person name="Thomas B.C."/>
            <person name="Malmstrom R."/>
            <person name="Stieglmeier M."/>
            <person name="Klingl A."/>
            <person name="Woyke T."/>
            <person name="Ryan C.M."/>
            <person name="Banfield J.F."/>
        </authorList>
    </citation>
    <scope>NUCLEOTIDE SEQUENCE [LARGE SCALE GENOMIC DNA]</scope>
</reference>
<evidence type="ECO:0000256" key="7">
    <source>
        <dbReference type="ARBA" id="ARBA00023310"/>
    </source>
</evidence>
<dbReference type="AlphaFoldDB" id="A0A2M7V9X2"/>
<comment type="similarity">
    <text evidence="2 8 9">Belongs to the ATPase epsilon chain family.</text>
</comment>
<keyword evidence="4 8" id="KW-0406">Ion transport</keyword>
<evidence type="ECO:0000256" key="2">
    <source>
        <dbReference type="ARBA" id="ARBA00005712"/>
    </source>
</evidence>
<evidence type="ECO:0000256" key="8">
    <source>
        <dbReference type="HAMAP-Rule" id="MF_00530"/>
    </source>
</evidence>
<evidence type="ECO:0000313" key="13">
    <source>
        <dbReference type="Proteomes" id="UP000231453"/>
    </source>
</evidence>
<evidence type="ECO:0000259" key="10">
    <source>
        <dbReference type="Pfam" id="PF00401"/>
    </source>
</evidence>
<dbReference type="EMBL" id="PFPL01000047">
    <property type="protein sequence ID" value="PIZ95677.1"/>
    <property type="molecule type" value="Genomic_DNA"/>
</dbReference>
<dbReference type="GO" id="GO:0045259">
    <property type="term" value="C:proton-transporting ATP synthase complex"/>
    <property type="evidence" value="ECO:0007669"/>
    <property type="project" value="UniProtKB-KW"/>
</dbReference>
<dbReference type="InterPro" id="IPR001469">
    <property type="entry name" value="ATP_synth_F1_dsu/esu"/>
</dbReference>
<dbReference type="InterPro" id="IPR036771">
    <property type="entry name" value="ATPsynth_dsu/esu_N"/>
</dbReference>
<evidence type="ECO:0000313" key="12">
    <source>
        <dbReference type="EMBL" id="PIZ95677.1"/>
    </source>
</evidence>
<sequence length="139" mass="15788">MMIKFSVITPEKKVYENEVFQVSIPTTTGEITVLPGHIPMVSVLQAGEMRIKDKDGEHPYAVSAGFLEVRANNELVILADRAERADTIDLVRAEESRKRAEEEMKKAKAGQDVDYARLQALIDKEMNRIRVGNKYRKLK</sequence>
<keyword evidence="8" id="KW-1003">Cell membrane</keyword>
<evidence type="ECO:0000256" key="6">
    <source>
        <dbReference type="ARBA" id="ARBA00023196"/>
    </source>
</evidence>
<keyword evidence="7 8" id="KW-0066">ATP synthesis</keyword>
<protein>
    <recommendedName>
        <fullName evidence="8">ATP synthase epsilon chain</fullName>
    </recommendedName>
    <alternativeName>
        <fullName evidence="8">ATP synthase F1 sector epsilon subunit</fullName>
    </alternativeName>
    <alternativeName>
        <fullName evidence="8">F-ATPase epsilon subunit</fullName>
    </alternativeName>
</protein>
<dbReference type="GO" id="GO:0005886">
    <property type="term" value="C:plasma membrane"/>
    <property type="evidence" value="ECO:0007669"/>
    <property type="project" value="UniProtKB-SubCell"/>
</dbReference>
<dbReference type="GO" id="GO:0005524">
    <property type="term" value="F:ATP binding"/>
    <property type="evidence" value="ECO:0007669"/>
    <property type="project" value="UniProtKB-UniRule"/>
</dbReference>
<dbReference type="SUPFAM" id="SSF46604">
    <property type="entry name" value="Epsilon subunit of F1F0-ATP synthase C-terminal domain"/>
    <property type="match status" value="1"/>
</dbReference>
<dbReference type="Proteomes" id="UP000231453">
    <property type="component" value="Unassembled WGS sequence"/>
</dbReference>
<evidence type="ECO:0000256" key="3">
    <source>
        <dbReference type="ARBA" id="ARBA00022448"/>
    </source>
</evidence>
<evidence type="ECO:0000256" key="1">
    <source>
        <dbReference type="ARBA" id="ARBA00004202"/>
    </source>
</evidence>
<comment type="caution">
    <text evidence="12">The sequence shown here is derived from an EMBL/GenBank/DDBJ whole genome shotgun (WGS) entry which is preliminary data.</text>
</comment>
<dbReference type="CDD" id="cd12152">
    <property type="entry name" value="F1-ATPase_delta"/>
    <property type="match status" value="1"/>
</dbReference>
<dbReference type="InterPro" id="IPR036794">
    <property type="entry name" value="ATP_F1_dsu/esu_C_sf"/>
</dbReference>
<dbReference type="NCBIfam" id="TIGR01216">
    <property type="entry name" value="ATP_synt_epsi"/>
    <property type="match status" value="1"/>
</dbReference>
<organism evidence="12 13">
    <name type="scientific">Candidatus Magasanikbacteria bacterium CG_4_10_14_0_2_um_filter_33_14</name>
    <dbReference type="NCBI Taxonomy" id="1974636"/>
    <lineage>
        <taxon>Bacteria</taxon>
        <taxon>Candidatus Magasanikiibacteriota</taxon>
    </lineage>
</organism>
<dbReference type="Pfam" id="PF02823">
    <property type="entry name" value="ATP-synt_DE_N"/>
    <property type="match status" value="1"/>
</dbReference>
<dbReference type="GO" id="GO:0046933">
    <property type="term" value="F:proton-transporting ATP synthase activity, rotational mechanism"/>
    <property type="evidence" value="ECO:0007669"/>
    <property type="project" value="UniProtKB-UniRule"/>
</dbReference>